<gene>
    <name evidence="1" type="ORF">WR25_03145</name>
</gene>
<reference evidence="1 2" key="1">
    <citation type="journal article" date="2017" name="Curr. Biol.">
        <title>Genome architecture and evolution of a unichromosomal asexual nematode.</title>
        <authorList>
            <person name="Fradin H."/>
            <person name="Zegar C."/>
            <person name="Gutwein M."/>
            <person name="Lucas J."/>
            <person name="Kovtun M."/>
            <person name="Corcoran D."/>
            <person name="Baugh L.R."/>
            <person name="Kiontke K."/>
            <person name="Gunsalus K."/>
            <person name="Fitch D.H."/>
            <person name="Piano F."/>
        </authorList>
    </citation>
    <scope>NUCLEOTIDE SEQUENCE [LARGE SCALE GENOMIC DNA]</scope>
    <source>
        <strain evidence="1">PF1309</strain>
    </source>
</reference>
<dbReference type="EMBL" id="LIAE01006236">
    <property type="protein sequence ID" value="PAV92351.1"/>
    <property type="molecule type" value="Genomic_DNA"/>
</dbReference>
<comment type="caution">
    <text evidence="1">The sequence shown here is derived from an EMBL/GenBank/DDBJ whole genome shotgun (WGS) entry which is preliminary data.</text>
</comment>
<protein>
    <submittedName>
        <fullName evidence="1">Uncharacterized protein</fullName>
    </submittedName>
</protein>
<organism evidence="1 2">
    <name type="scientific">Diploscapter pachys</name>
    <dbReference type="NCBI Taxonomy" id="2018661"/>
    <lineage>
        <taxon>Eukaryota</taxon>
        <taxon>Metazoa</taxon>
        <taxon>Ecdysozoa</taxon>
        <taxon>Nematoda</taxon>
        <taxon>Chromadorea</taxon>
        <taxon>Rhabditida</taxon>
        <taxon>Rhabditina</taxon>
        <taxon>Rhabditomorpha</taxon>
        <taxon>Rhabditoidea</taxon>
        <taxon>Rhabditidae</taxon>
        <taxon>Diploscapter</taxon>
    </lineage>
</organism>
<proteinExistence type="predicted"/>
<dbReference type="AlphaFoldDB" id="A0A2A2M1C9"/>
<evidence type="ECO:0000313" key="1">
    <source>
        <dbReference type="EMBL" id="PAV92351.1"/>
    </source>
</evidence>
<dbReference type="Proteomes" id="UP000218231">
    <property type="component" value="Unassembled WGS sequence"/>
</dbReference>
<evidence type="ECO:0000313" key="2">
    <source>
        <dbReference type="Proteomes" id="UP000218231"/>
    </source>
</evidence>
<keyword evidence="2" id="KW-1185">Reference proteome</keyword>
<sequence length="116" mass="12890">MPRSPRADPLSISQLLLSFRVLQGVQPHRERLLGFARLTHLLPGQRNLHVRLPHVAATGPEGVITAVVGRTPEIVVCTIHRRERCPLHAAQRTGMRFALVKEAMAQAKAPEGREQD</sequence>
<name>A0A2A2M1C9_9BILA</name>
<accession>A0A2A2M1C9</accession>